<dbReference type="InterPro" id="IPR004332">
    <property type="entry name" value="Transposase_MuDR"/>
</dbReference>
<keyword evidence="4" id="KW-1185">Reference proteome</keyword>
<evidence type="ECO:0000256" key="1">
    <source>
        <dbReference type="SAM" id="MobiDB-lite"/>
    </source>
</evidence>
<protein>
    <recommendedName>
        <fullName evidence="2">Transposase MuDR plant domain-containing protein</fullName>
    </recommendedName>
</protein>
<accession>A0A6A6LDF9</accession>
<proteinExistence type="predicted"/>
<dbReference type="PANTHER" id="PTHR31973">
    <property type="entry name" value="POLYPROTEIN, PUTATIVE-RELATED"/>
    <property type="match status" value="1"/>
</dbReference>
<gene>
    <name evidence="3" type="ORF">GH714_022476</name>
</gene>
<dbReference type="Proteomes" id="UP000467840">
    <property type="component" value="Chromosome 1"/>
</dbReference>
<comment type="caution">
    <text evidence="3">The sequence shown here is derived from an EMBL/GenBank/DDBJ whole genome shotgun (WGS) entry which is preliminary data.</text>
</comment>
<feature type="domain" description="Transposase MuDR plant" evidence="2">
    <location>
        <begin position="74"/>
        <end position="139"/>
    </location>
</feature>
<feature type="compositionally biased region" description="Low complexity" evidence="1">
    <location>
        <begin position="1"/>
        <end position="11"/>
    </location>
</feature>
<dbReference type="Pfam" id="PF03108">
    <property type="entry name" value="DBD_Tnp_Mut"/>
    <property type="match status" value="1"/>
</dbReference>
<dbReference type="EMBL" id="JAAGAX010000011">
    <property type="protein sequence ID" value="KAF2298338.1"/>
    <property type="molecule type" value="Genomic_DNA"/>
</dbReference>
<evidence type="ECO:0000313" key="3">
    <source>
        <dbReference type="EMBL" id="KAF2298338.1"/>
    </source>
</evidence>
<evidence type="ECO:0000313" key="4">
    <source>
        <dbReference type="Proteomes" id="UP000467840"/>
    </source>
</evidence>
<dbReference type="AlphaFoldDB" id="A0A6A6LDF9"/>
<dbReference type="PANTHER" id="PTHR31973:SF187">
    <property type="entry name" value="MUTATOR TRANSPOSASE MUDRA PROTEIN"/>
    <property type="match status" value="1"/>
</dbReference>
<sequence>MRGSGSSVSMRGRGKKANVLLDGESKSEISLTESEDNGDYPKEVMFDNAISTKESDEDFTLDDSKYDGLSDYAVIMREGQVFKDINELTDALRDYDIKGDYDIAIIKNDSVRLIAKCSSEDCLWRFHASILSDKITFMVNSLIDEHKCMRHLVNQNYNSNTKWIIEKLKGKLRAYPYMSYDLMQHELLEKWGIEVPMCKAKDHNLGLHNESFKKLQNYIYYLQLYNPGTVVKIQLATRINEDDPFVSYVCPRACSNLVTCK</sequence>
<evidence type="ECO:0000259" key="2">
    <source>
        <dbReference type="Pfam" id="PF03108"/>
    </source>
</evidence>
<reference evidence="3 4" key="1">
    <citation type="journal article" date="2020" name="Mol. Plant">
        <title>The Chromosome-Based Rubber Tree Genome Provides New Insights into Spurge Genome Evolution and Rubber Biosynthesis.</title>
        <authorList>
            <person name="Liu J."/>
            <person name="Shi C."/>
            <person name="Shi C.C."/>
            <person name="Li W."/>
            <person name="Zhang Q.J."/>
            <person name="Zhang Y."/>
            <person name="Li K."/>
            <person name="Lu H.F."/>
            <person name="Shi C."/>
            <person name="Zhu S.T."/>
            <person name="Xiao Z.Y."/>
            <person name="Nan H."/>
            <person name="Yue Y."/>
            <person name="Zhu X.G."/>
            <person name="Wu Y."/>
            <person name="Hong X.N."/>
            <person name="Fan G.Y."/>
            <person name="Tong Y."/>
            <person name="Zhang D."/>
            <person name="Mao C.L."/>
            <person name="Liu Y.L."/>
            <person name="Hao S.J."/>
            <person name="Liu W.Q."/>
            <person name="Lv M.Q."/>
            <person name="Zhang H.B."/>
            <person name="Liu Y."/>
            <person name="Hu-Tang G.R."/>
            <person name="Wang J.P."/>
            <person name="Wang J.H."/>
            <person name="Sun Y.H."/>
            <person name="Ni S.B."/>
            <person name="Chen W.B."/>
            <person name="Zhang X.C."/>
            <person name="Jiao Y.N."/>
            <person name="Eichler E.E."/>
            <person name="Li G.H."/>
            <person name="Liu X."/>
            <person name="Gao L.Z."/>
        </authorList>
    </citation>
    <scope>NUCLEOTIDE SEQUENCE [LARGE SCALE GENOMIC DNA]</scope>
    <source>
        <strain evidence="4">cv. GT1</strain>
        <tissue evidence="3">Leaf</tissue>
    </source>
</reference>
<name>A0A6A6LDF9_HEVBR</name>
<organism evidence="3 4">
    <name type="scientific">Hevea brasiliensis</name>
    <name type="common">Para rubber tree</name>
    <name type="synonym">Siphonia brasiliensis</name>
    <dbReference type="NCBI Taxonomy" id="3981"/>
    <lineage>
        <taxon>Eukaryota</taxon>
        <taxon>Viridiplantae</taxon>
        <taxon>Streptophyta</taxon>
        <taxon>Embryophyta</taxon>
        <taxon>Tracheophyta</taxon>
        <taxon>Spermatophyta</taxon>
        <taxon>Magnoliopsida</taxon>
        <taxon>eudicotyledons</taxon>
        <taxon>Gunneridae</taxon>
        <taxon>Pentapetalae</taxon>
        <taxon>rosids</taxon>
        <taxon>fabids</taxon>
        <taxon>Malpighiales</taxon>
        <taxon>Euphorbiaceae</taxon>
        <taxon>Crotonoideae</taxon>
        <taxon>Micrandreae</taxon>
        <taxon>Hevea</taxon>
    </lineage>
</organism>
<feature type="region of interest" description="Disordered" evidence="1">
    <location>
        <begin position="1"/>
        <end position="42"/>
    </location>
</feature>